<gene>
    <name evidence="2" type="ORF">LzC2_21030</name>
</gene>
<dbReference type="InterPro" id="IPR041497">
    <property type="entry name" value="Thump-like"/>
</dbReference>
<accession>A0ABX1VD96</accession>
<dbReference type="Pfam" id="PF18096">
    <property type="entry name" value="Thump_like"/>
    <property type="match status" value="1"/>
</dbReference>
<sequence>MGEAGAGDVEVKCRHLPIDAAAVRRKLPLSPGGPRLTLIFAKLEGKAAAIVCERL</sequence>
<evidence type="ECO:0000259" key="1">
    <source>
        <dbReference type="Pfam" id="PF18096"/>
    </source>
</evidence>
<dbReference type="EMBL" id="WTPX01000059">
    <property type="protein sequence ID" value="NNJ26024.1"/>
    <property type="molecule type" value="Genomic_DNA"/>
</dbReference>
<feature type="domain" description="THUMP-like" evidence="1">
    <location>
        <begin position="3"/>
        <end position="54"/>
    </location>
</feature>
<protein>
    <recommendedName>
        <fullName evidence="1">THUMP-like domain-containing protein</fullName>
    </recommendedName>
</protein>
<proteinExistence type="predicted"/>
<keyword evidence="3" id="KW-1185">Reference proteome</keyword>
<evidence type="ECO:0000313" key="3">
    <source>
        <dbReference type="Proteomes" id="UP000609651"/>
    </source>
</evidence>
<evidence type="ECO:0000313" key="2">
    <source>
        <dbReference type="EMBL" id="NNJ26024.1"/>
    </source>
</evidence>
<comment type="caution">
    <text evidence="2">The sequence shown here is derived from an EMBL/GenBank/DDBJ whole genome shotgun (WGS) entry which is preliminary data.</text>
</comment>
<dbReference type="Proteomes" id="UP000609651">
    <property type="component" value="Unassembled WGS sequence"/>
</dbReference>
<reference evidence="2 3" key="1">
    <citation type="journal article" date="2020" name="Syst. Appl. Microbiol.">
        <title>Alienimonas chondri sp. nov., a novel planctomycete isolated from the biofilm of the red alga Chondrus crispus.</title>
        <authorList>
            <person name="Vitorino I."/>
            <person name="Albuquerque L."/>
            <person name="Wiegand S."/>
            <person name="Kallscheuer N."/>
            <person name="da Costa M.S."/>
            <person name="Lobo-da-Cunha A."/>
            <person name="Jogler C."/>
            <person name="Lage O.M."/>
        </authorList>
    </citation>
    <scope>NUCLEOTIDE SEQUENCE [LARGE SCALE GENOMIC DNA]</scope>
    <source>
        <strain evidence="2 3">LzC2</strain>
    </source>
</reference>
<dbReference type="RefSeq" id="WP_414636413.1">
    <property type="nucleotide sequence ID" value="NZ_WTPX01000059.1"/>
</dbReference>
<name>A0ABX1VD96_9PLAN</name>
<organism evidence="2 3">
    <name type="scientific">Alienimonas chondri</name>
    <dbReference type="NCBI Taxonomy" id="2681879"/>
    <lineage>
        <taxon>Bacteria</taxon>
        <taxon>Pseudomonadati</taxon>
        <taxon>Planctomycetota</taxon>
        <taxon>Planctomycetia</taxon>
        <taxon>Planctomycetales</taxon>
        <taxon>Planctomycetaceae</taxon>
        <taxon>Alienimonas</taxon>
    </lineage>
</organism>